<evidence type="ECO:0008006" key="3">
    <source>
        <dbReference type="Google" id="ProtNLM"/>
    </source>
</evidence>
<gene>
    <name evidence="1" type="ORF">MNEG_3076</name>
</gene>
<dbReference type="OrthoDB" id="10621656at2759"/>
<protein>
    <recommendedName>
        <fullName evidence="3">FAS1 domain-containing protein</fullName>
    </recommendedName>
</protein>
<dbReference type="Gene3D" id="2.30.180.10">
    <property type="entry name" value="FAS1 domain"/>
    <property type="match status" value="1"/>
</dbReference>
<evidence type="ECO:0000313" key="1">
    <source>
        <dbReference type="EMBL" id="KIZ04876.1"/>
    </source>
</evidence>
<dbReference type="AlphaFoldDB" id="A0A0D2NIY1"/>
<organism evidence="1 2">
    <name type="scientific">Monoraphidium neglectum</name>
    <dbReference type="NCBI Taxonomy" id="145388"/>
    <lineage>
        <taxon>Eukaryota</taxon>
        <taxon>Viridiplantae</taxon>
        <taxon>Chlorophyta</taxon>
        <taxon>core chlorophytes</taxon>
        <taxon>Chlorophyceae</taxon>
        <taxon>CS clade</taxon>
        <taxon>Sphaeropleales</taxon>
        <taxon>Selenastraceae</taxon>
        <taxon>Monoraphidium</taxon>
    </lineage>
</organism>
<accession>A0A0D2NIY1</accession>
<proteinExistence type="predicted"/>
<keyword evidence="2" id="KW-1185">Reference proteome</keyword>
<dbReference type="KEGG" id="mng:MNEG_3076"/>
<reference evidence="1 2" key="1">
    <citation type="journal article" date="2013" name="BMC Genomics">
        <title>Reconstruction of the lipid metabolism for the microalga Monoraphidium neglectum from its genome sequence reveals characteristics suitable for biofuel production.</title>
        <authorList>
            <person name="Bogen C."/>
            <person name="Al-Dilaimi A."/>
            <person name="Albersmeier A."/>
            <person name="Wichmann J."/>
            <person name="Grundmann M."/>
            <person name="Rupp O."/>
            <person name="Lauersen K.J."/>
            <person name="Blifernez-Klassen O."/>
            <person name="Kalinowski J."/>
            <person name="Goesmann A."/>
            <person name="Mussgnug J.H."/>
            <person name="Kruse O."/>
        </authorList>
    </citation>
    <scope>NUCLEOTIDE SEQUENCE [LARGE SCALE GENOMIC DNA]</scope>
    <source>
        <strain evidence="1 2">SAG 48.87</strain>
    </source>
</reference>
<dbReference type="EMBL" id="KK100592">
    <property type="protein sequence ID" value="KIZ04876.1"/>
    <property type="molecule type" value="Genomic_DNA"/>
</dbReference>
<dbReference type="Proteomes" id="UP000054498">
    <property type="component" value="Unassembled WGS sequence"/>
</dbReference>
<sequence length="377" mass="40232">MLVATAATAAAQSPLLSTCKSVTDFVAGTSSQAFPRAGTTFCPTVDAFDKFAKASGYQSWAGLFSDAQANPSAWKPYLRRLMSYAYVPALAPISVMPQGSSTLTTSLADSPQSGVSASSAYATLNIKVAKKGSVTISFTRGGGGAANGKAKVTDPDLLTTALVHGVNAVLMPPMTFHTLRHASRTLKNVRGTARIMSKIMKEQIRTANTWATVVMPTDAAWKAITFKGKSRVPAWVGNITTNDVLKDKALMEAMMKYSTIKMPTWDGAEVLTYSSLYKIWQLSGGQNFISMPTSLVAGPTQRAFYTYDAGSDKLYAVGGRNMRGALVAADDNSYMPGAEISKKTVFAGCSSVLVLDGYVPLPDRTGLTKYDKRKSNR</sequence>
<name>A0A0D2NIY1_9CHLO</name>
<dbReference type="GeneID" id="25735954"/>
<dbReference type="RefSeq" id="XP_013903895.1">
    <property type="nucleotide sequence ID" value="XM_014048441.1"/>
</dbReference>
<dbReference type="InterPro" id="IPR036378">
    <property type="entry name" value="FAS1_dom_sf"/>
</dbReference>
<evidence type="ECO:0000313" key="2">
    <source>
        <dbReference type="Proteomes" id="UP000054498"/>
    </source>
</evidence>